<organism evidence="2 3">
    <name type="scientific">Ancylostoma ceylanicum</name>
    <dbReference type="NCBI Taxonomy" id="53326"/>
    <lineage>
        <taxon>Eukaryota</taxon>
        <taxon>Metazoa</taxon>
        <taxon>Ecdysozoa</taxon>
        <taxon>Nematoda</taxon>
        <taxon>Chromadorea</taxon>
        <taxon>Rhabditida</taxon>
        <taxon>Rhabditina</taxon>
        <taxon>Rhabditomorpha</taxon>
        <taxon>Strongyloidea</taxon>
        <taxon>Ancylostomatidae</taxon>
        <taxon>Ancylostomatinae</taxon>
        <taxon>Ancylostoma</taxon>
    </lineage>
</organism>
<evidence type="ECO:0000313" key="3">
    <source>
        <dbReference type="Proteomes" id="UP000024635"/>
    </source>
</evidence>
<dbReference type="Proteomes" id="UP000024635">
    <property type="component" value="Unassembled WGS sequence"/>
</dbReference>
<dbReference type="EMBL" id="JARK01001406">
    <property type="protein sequence ID" value="EYC07456.1"/>
    <property type="molecule type" value="Genomic_DNA"/>
</dbReference>
<protein>
    <submittedName>
        <fullName evidence="2">Uncharacterized protein</fullName>
    </submittedName>
</protein>
<name>A0A016TXF8_9BILA</name>
<evidence type="ECO:0000313" key="2">
    <source>
        <dbReference type="EMBL" id="EYC07456.1"/>
    </source>
</evidence>
<reference evidence="3" key="1">
    <citation type="journal article" date="2015" name="Nat. Genet.">
        <title>The genome and transcriptome of the zoonotic hookworm Ancylostoma ceylanicum identify infection-specific gene families.</title>
        <authorList>
            <person name="Schwarz E.M."/>
            <person name="Hu Y."/>
            <person name="Antoshechkin I."/>
            <person name="Miller M.M."/>
            <person name="Sternberg P.W."/>
            <person name="Aroian R.V."/>
        </authorList>
    </citation>
    <scope>NUCLEOTIDE SEQUENCE</scope>
    <source>
        <strain evidence="3">HY135</strain>
    </source>
</reference>
<accession>A0A016TXF8</accession>
<evidence type="ECO:0000256" key="1">
    <source>
        <dbReference type="SAM" id="MobiDB-lite"/>
    </source>
</evidence>
<feature type="compositionally biased region" description="Polar residues" evidence="1">
    <location>
        <begin position="26"/>
        <end position="35"/>
    </location>
</feature>
<dbReference type="AlphaFoldDB" id="A0A016TXF8"/>
<gene>
    <name evidence="2" type="primary">Acey_s0070.g445</name>
    <name evidence="2" type="ORF">Y032_0070g445</name>
</gene>
<feature type="region of interest" description="Disordered" evidence="1">
    <location>
        <begin position="1"/>
        <end position="35"/>
    </location>
</feature>
<proteinExistence type="predicted"/>
<sequence length="70" mass="8153">MHAHGRRSQLSDESSVKSISCRERQQFSNPTQRRLLSTGHNVLSHYESKKVQLSCAWSQFHEKLPVPSRY</sequence>
<comment type="caution">
    <text evidence="2">The sequence shown here is derived from an EMBL/GenBank/DDBJ whole genome shotgun (WGS) entry which is preliminary data.</text>
</comment>
<keyword evidence="3" id="KW-1185">Reference proteome</keyword>